<evidence type="ECO:0000259" key="13">
    <source>
        <dbReference type="PROSITE" id="PS50045"/>
    </source>
</evidence>
<evidence type="ECO:0000256" key="5">
    <source>
        <dbReference type="ARBA" id="ARBA00022840"/>
    </source>
</evidence>
<name>A0A2U3BAR5_9VIBR</name>
<dbReference type="Proteomes" id="UP000245362">
    <property type="component" value="Unassembled WGS sequence"/>
</dbReference>
<dbReference type="Pfam" id="PF00158">
    <property type="entry name" value="Sigma54_activat"/>
    <property type="match status" value="1"/>
</dbReference>
<dbReference type="EMBL" id="QFWT01000003">
    <property type="protein sequence ID" value="PWI33877.1"/>
    <property type="molecule type" value="Genomic_DNA"/>
</dbReference>
<dbReference type="InterPro" id="IPR003018">
    <property type="entry name" value="GAF"/>
</dbReference>
<dbReference type="AlphaFoldDB" id="A0A2U3BAR5"/>
<reference evidence="14 15" key="1">
    <citation type="submission" date="2018-05" db="EMBL/GenBank/DDBJ databases">
        <title>Vibrio limimaris sp. nov., isolated from marine sediment.</title>
        <authorList>
            <person name="Li C.-M."/>
        </authorList>
    </citation>
    <scope>NUCLEOTIDE SEQUENCE [LARGE SCALE GENOMIC DNA]</scope>
    <source>
        <strain evidence="14 15">E4404</strain>
    </source>
</reference>
<dbReference type="Gene3D" id="1.10.10.60">
    <property type="entry name" value="Homeodomain-like"/>
    <property type="match status" value="1"/>
</dbReference>
<evidence type="ECO:0000313" key="14">
    <source>
        <dbReference type="EMBL" id="PWI33877.1"/>
    </source>
</evidence>
<dbReference type="PROSITE" id="PS00675">
    <property type="entry name" value="SIGMA54_INTERACT_1"/>
    <property type="match status" value="1"/>
</dbReference>
<dbReference type="InterPro" id="IPR025944">
    <property type="entry name" value="Sigma_54_int_dom_CS"/>
</dbReference>
<evidence type="ECO:0000256" key="11">
    <source>
        <dbReference type="ARBA" id="ARBA00023231"/>
    </source>
</evidence>
<keyword evidence="4" id="KW-0547">Nucleotide-binding</keyword>
<evidence type="ECO:0000256" key="3">
    <source>
        <dbReference type="ARBA" id="ARBA00015308"/>
    </source>
</evidence>
<evidence type="ECO:0000256" key="1">
    <source>
        <dbReference type="ARBA" id="ARBA00002167"/>
    </source>
</evidence>
<dbReference type="InterPro" id="IPR029016">
    <property type="entry name" value="GAF-like_dom_sf"/>
</dbReference>
<evidence type="ECO:0000256" key="8">
    <source>
        <dbReference type="ARBA" id="ARBA00023125"/>
    </source>
</evidence>
<sequence>MSVEYSIVDLERQLLAAMYKISSQLNVSLDYASSTNQVLKILHDECNLLCGMLAIRDTERDIMLVKSVHSPIPGNASEEKQITYKAGEGIIGEVMNRGHSIVIRNLGDDMRFADKLALYDYDKPFICVPLKDSSSRIIGALSAQPSNSSDQEITVLNKFLEMIANLIAKNLQLAYQVKTKEKQLVNERDGLRRKVRNNYSFDNLVGHTKPMRQVFDQIRLVSRWDSTVLVRGESGTGKELIANAIHYNSPRANNTFVKLNCAALPDNLLESELFGHEKGAFTGAVKQRKGRFEMAHNGTIFLDEIGETSPAFQAKLLRVLQEKEFERVGGTDTISVDVRIIAATNRNLEEEVNEGNFREDLYYRLNVMPMYLPALRERIQDIPDLTEFMLANLGKKQQRKLSINDDALRTMMSYPWPGNVRELENTLERAAVLSESGLITPDLISFPQFEPTTPQVKAPMMNTPAKTVSEPISKETRANDERQAVINALEQSGWVKAKAARLLNMTPRQIAYRIQVMNIEMKQI</sequence>
<dbReference type="SUPFAM" id="SSF52540">
    <property type="entry name" value="P-loop containing nucleoside triphosphate hydrolases"/>
    <property type="match status" value="1"/>
</dbReference>
<dbReference type="Pfam" id="PF02954">
    <property type="entry name" value="HTH_8"/>
    <property type="match status" value="1"/>
</dbReference>
<dbReference type="SMART" id="SM00382">
    <property type="entry name" value="AAA"/>
    <property type="match status" value="1"/>
</dbReference>
<dbReference type="Gene3D" id="3.40.50.300">
    <property type="entry name" value="P-loop containing nucleotide triphosphate hydrolases"/>
    <property type="match status" value="1"/>
</dbReference>
<keyword evidence="7 12" id="KW-0805">Transcription regulation</keyword>
<dbReference type="InterPro" id="IPR002078">
    <property type="entry name" value="Sigma_54_int"/>
</dbReference>
<dbReference type="CDD" id="cd00009">
    <property type="entry name" value="AAA"/>
    <property type="match status" value="1"/>
</dbReference>
<dbReference type="RefSeq" id="WP_109319129.1">
    <property type="nucleotide sequence ID" value="NZ_QFWT01000003.1"/>
</dbReference>
<dbReference type="PANTHER" id="PTHR32071:SF57">
    <property type="entry name" value="C4-DICARBOXYLATE TRANSPORT TRANSCRIPTIONAL REGULATORY PROTEIN DCTD"/>
    <property type="match status" value="1"/>
</dbReference>
<dbReference type="GO" id="GO:0003700">
    <property type="term" value="F:DNA-binding transcription factor activity"/>
    <property type="evidence" value="ECO:0007669"/>
    <property type="project" value="UniProtKB-UniRule"/>
</dbReference>
<dbReference type="PROSITE" id="PS00688">
    <property type="entry name" value="SIGMA54_INTERACT_3"/>
    <property type="match status" value="1"/>
</dbReference>
<comment type="subunit">
    <text evidence="2 12">Interacts with sigma-54.</text>
</comment>
<evidence type="ECO:0000256" key="4">
    <source>
        <dbReference type="ARBA" id="ARBA00022741"/>
    </source>
</evidence>
<dbReference type="PROSITE" id="PS50045">
    <property type="entry name" value="SIGMA54_INTERACT_4"/>
    <property type="match status" value="1"/>
</dbReference>
<dbReference type="NCBIfam" id="TIGR01817">
    <property type="entry name" value="nifA"/>
    <property type="match status" value="1"/>
</dbReference>
<proteinExistence type="predicted"/>
<keyword evidence="8 12" id="KW-0238">DNA-binding</keyword>
<accession>A0A2U3BAR5</accession>
<evidence type="ECO:0000256" key="9">
    <source>
        <dbReference type="ARBA" id="ARBA00023159"/>
    </source>
</evidence>
<gene>
    <name evidence="14" type="primary">nifA</name>
    <name evidence="14" type="ORF">DI392_06670</name>
</gene>
<keyword evidence="10 12" id="KW-0804">Transcription</keyword>
<dbReference type="PANTHER" id="PTHR32071">
    <property type="entry name" value="TRANSCRIPTIONAL REGULATORY PROTEIN"/>
    <property type="match status" value="1"/>
</dbReference>
<dbReference type="PROSITE" id="PS00676">
    <property type="entry name" value="SIGMA54_INTERACT_2"/>
    <property type="match status" value="1"/>
</dbReference>
<dbReference type="GO" id="GO:0005524">
    <property type="term" value="F:ATP binding"/>
    <property type="evidence" value="ECO:0007669"/>
    <property type="project" value="UniProtKB-KW"/>
</dbReference>
<keyword evidence="15" id="KW-1185">Reference proteome</keyword>
<evidence type="ECO:0000256" key="6">
    <source>
        <dbReference type="ARBA" id="ARBA00023012"/>
    </source>
</evidence>
<dbReference type="GO" id="GO:0000160">
    <property type="term" value="P:phosphorelay signal transduction system"/>
    <property type="evidence" value="ECO:0007669"/>
    <property type="project" value="UniProtKB-UniRule"/>
</dbReference>
<dbReference type="GO" id="GO:0043565">
    <property type="term" value="F:sequence-specific DNA binding"/>
    <property type="evidence" value="ECO:0007669"/>
    <property type="project" value="InterPro"/>
</dbReference>
<dbReference type="InterPro" id="IPR025943">
    <property type="entry name" value="Sigma_54_int_dom_ATP-bd_2"/>
</dbReference>
<organism evidence="14 15">
    <name type="scientific">Vibrio albus</name>
    <dbReference type="NCBI Taxonomy" id="2200953"/>
    <lineage>
        <taxon>Bacteria</taxon>
        <taxon>Pseudomonadati</taxon>
        <taxon>Pseudomonadota</taxon>
        <taxon>Gammaproteobacteria</taxon>
        <taxon>Vibrionales</taxon>
        <taxon>Vibrionaceae</taxon>
        <taxon>Vibrio</taxon>
    </lineage>
</organism>
<dbReference type="Pfam" id="PF13185">
    <property type="entry name" value="GAF_2"/>
    <property type="match status" value="1"/>
</dbReference>
<dbReference type="Pfam" id="PF25601">
    <property type="entry name" value="AAA_lid_14"/>
    <property type="match status" value="1"/>
</dbReference>
<dbReference type="InterPro" id="IPR027417">
    <property type="entry name" value="P-loop_NTPase"/>
</dbReference>
<evidence type="ECO:0000256" key="12">
    <source>
        <dbReference type="RuleBase" id="RU368029"/>
    </source>
</evidence>
<dbReference type="SMART" id="SM00065">
    <property type="entry name" value="GAF"/>
    <property type="match status" value="1"/>
</dbReference>
<keyword evidence="11 12" id="KW-0535">Nitrogen fixation</keyword>
<protein>
    <recommendedName>
        <fullName evidence="3 12">Nif-specific regulatory protein</fullName>
    </recommendedName>
</protein>
<keyword evidence="9 12" id="KW-0010">Activator</keyword>
<dbReference type="OrthoDB" id="9804019at2"/>
<comment type="caution">
    <text evidence="14">The sequence shown here is derived from an EMBL/GenBank/DDBJ whole genome shotgun (WGS) entry which is preliminary data.</text>
</comment>
<dbReference type="FunFam" id="3.40.50.300:FF:000006">
    <property type="entry name" value="DNA-binding transcriptional regulator NtrC"/>
    <property type="match status" value="1"/>
</dbReference>
<keyword evidence="6 12" id="KW-0902">Two-component regulatory system</keyword>
<dbReference type="InterPro" id="IPR025662">
    <property type="entry name" value="Sigma_54_int_dom_ATP-bd_1"/>
</dbReference>
<dbReference type="Gene3D" id="1.10.8.60">
    <property type="match status" value="1"/>
</dbReference>
<evidence type="ECO:0000256" key="10">
    <source>
        <dbReference type="ARBA" id="ARBA00023163"/>
    </source>
</evidence>
<evidence type="ECO:0000256" key="7">
    <source>
        <dbReference type="ARBA" id="ARBA00023015"/>
    </source>
</evidence>
<dbReference type="InterPro" id="IPR002197">
    <property type="entry name" value="HTH_Fis"/>
</dbReference>
<keyword evidence="5" id="KW-0067">ATP-binding</keyword>
<dbReference type="InterPro" id="IPR003593">
    <property type="entry name" value="AAA+_ATPase"/>
</dbReference>
<dbReference type="SUPFAM" id="SSF55781">
    <property type="entry name" value="GAF domain-like"/>
    <property type="match status" value="1"/>
</dbReference>
<comment type="function">
    <text evidence="1 12">Required for activation of most nif operons, which are directly involved in nitrogen fixation.</text>
</comment>
<evidence type="ECO:0000256" key="2">
    <source>
        <dbReference type="ARBA" id="ARBA00011135"/>
    </source>
</evidence>
<dbReference type="Gene3D" id="3.30.450.40">
    <property type="match status" value="1"/>
</dbReference>
<feature type="domain" description="Sigma-54 factor interaction" evidence="13">
    <location>
        <begin position="204"/>
        <end position="432"/>
    </location>
</feature>
<dbReference type="PRINTS" id="PR01590">
    <property type="entry name" value="HTHFIS"/>
</dbReference>
<dbReference type="GO" id="GO:0009399">
    <property type="term" value="P:nitrogen fixation"/>
    <property type="evidence" value="ECO:0007669"/>
    <property type="project" value="UniProtKB-UniRule"/>
</dbReference>
<dbReference type="InterPro" id="IPR058031">
    <property type="entry name" value="AAA_lid_NorR"/>
</dbReference>
<evidence type="ECO:0000313" key="15">
    <source>
        <dbReference type="Proteomes" id="UP000245362"/>
    </source>
</evidence>
<dbReference type="InterPro" id="IPR010113">
    <property type="entry name" value="Nif-specific_regulatory_prot"/>
</dbReference>